<proteinExistence type="predicted"/>
<protein>
    <submittedName>
        <fullName evidence="1">DUF2283 domain-containing protein</fullName>
    </submittedName>
</protein>
<organism evidence="1 2">
    <name type="scientific">Arthrobacter pullicola</name>
    <dbReference type="NCBI Taxonomy" id="2762224"/>
    <lineage>
        <taxon>Bacteria</taxon>
        <taxon>Bacillati</taxon>
        <taxon>Actinomycetota</taxon>
        <taxon>Actinomycetes</taxon>
        <taxon>Micrococcales</taxon>
        <taxon>Micrococcaceae</taxon>
        <taxon>Arthrobacter</taxon>
    </lineage>
</organism>
<accession>A0ABR8YMU0</accession>
<sequence length="77" mass="7978">MKITYDPDVDAAYIQLADQILPGQSAEQIHSIVTPGGNGELTLDFDAGGRLLGIEILRAQAVLPGSVIQSATVISGS</sequence>
<evidence type="ECO:0000313" key="1">
    <source>
        <dbReference type="EMBL" id="MBD8045371.1"/>
    </source>
</evidence>
<name>A0ABR8YMU0_9MICC</name>
<gene>
    <name evidence="1" type="ORF">H9638_16305</name>
</gene>
<keyword evidence="2" id="KW-1185">Reference proteome</keyword>
<evidence type="ECO:0000313" key="2">
    <source>
        <dbReference type="Proteomes" id="UP000652763"/>
    </source>
</evidence>
<dbReference type="EMBL" id="JACSQC010000010">
    <property type="protein sequence ID" value="MBD8045371.1"/>
    <property type="molecule type" value="Genomic_DNA"/>
</dbReference>
<dbReference type="Pfam" id="PF10049">
    <property type="entry name" value="DUF2283"/>
    <property type="match status" value="1"/>
</dbReference>
<dbReference type="RefSeq" id="WP_191749213.1">
    <property type="nucleotide sequence ID" value="NZ_JACSQC010000010.1"/>
</dbReference>
<dbReference type="InterPro" id="IPR019270">
    <property type="entry name" value="DUF2283"/>
</dbReference>
<dbReference type="Proteomes" id="UP000652763">
    <property type="component" value="Unassembled WGS sequence"/>
</dbReference>
<reference evidence="1 2" key="1">
    <citation type="submission" date="2020-08" db="EMBL/GenBank/DDBJ databases">
        <title>A Genomic Blueprint of the Chicken Gut Microbiome.</title>
        <authorList>
            <person name="Gilroy R."/>
            <person name="Ravi A."/>
            <person name="Getino M."/>
            <person name="Pursley I."/>
            <person name="Horton D.L."/>
            <person name="Alikhan N.-F."/>
            <person name="Baker D."/>
            <person name="Gharbi K."/>
            <person name="Hall N."/>
            <person name="Watson M."/>
            <person name="Adriaenssens E.M."/>
            <person name="Foster-Nyarko E."/>
            <person name="Jarju S."/>
            <person name="Secka A."/>
            <person name="Antonio M."/>
            <person name="Oren A."/>
            <person name="Chaudhuri R."/>
            <person name="La Ragione R.M."/>
            <person name="Hildebrand F."/>
            <person name="Pallen M.J."/>
        </authorList>
    </citation>
    <scope>NUCLEOTIDE SEQUENCE [LARGE SCALE GENOMIC DNA]</scope>
    <source>
        <strain evidence="1 2">Sa2BUA2</strain>
    </source>
</reference>
<comment type="caution">
    <text evidence="1">The sequence shown here is derived from an EMBL/GenBank/DDBJ whole genome shotgun (WGS) entry which is preliminary data.</text>
</comment>